<reference evidence="1 2" key="1">
    <citation type="submission" date="2022-12" db="EMBL/GenBank/DDBJ databases">
        <title>Two new species, Stenotrophomonas aracearum and Stenotrophomonas oahuensis, isolated from Anthurium (Araceae family) in Hawaii.</title>
        <authorList>
            <person name="Chunag S.C."/>
            <person name="Dobhal S."/>
            <person name="Alvarez A."/>
            <person name="Arif M."/>
        </authorList>
    </citation>
    <scope>NUCLEOTIDE SEQUENCE [LARGE SCALE GENOMIC DNA]</scope>
    <source>
        <strain evidence="1 2">A5586</strain>
    </source>
</reference>
<organism evidence="1 2">
    <name type="scientific">Stenotrophomonas oahuensis</name>
    <dbReference type="NCBI Taxonomy" id="3003271"/>
    <lineage>
        <taxon>Bacteria</taxon>
        <taxon>Pseudomonadati</taxon>
        <taxon>Pseudomonadota</taxon>
        <taxon>Gammaproteobacteria</taxon>
        <taxon>Lysobacterales</taxon>
        <taxon>Lysobacteraceae</taxon>
        <taxon>Stenotrophomonas</taxon>
    </lineage>
</organism>
<sequence length="226" mass="25531">MELTVYLRDVMVLPTEHSREGNLRLRAASDHVLNTLRHYLPKKYDFNGMWRLVIYLGPNTDGKRFWSPEATGGVGEFLADSFDLDGWFDAPQDKQDVRILQCVEDALVERAVEFGTDAEPLRTAVQSVRDAGYRLDTELPCSRTHPSRKFRVRLIRRFAPGGTFVIVRVTTPKGEVLHEEELLAGAWVVTVGDDYRGGRWNGDALEILDVSGRMTTTVSCTPYLSV</sequence>
<dbReference type="RefSeq" id="WP_311192661.1">
    <property type="nucleotide sequence ID" value="NZ_CP115541.1"/>
</dbReference>
<keyword evidence="2" id="KW-1185">Reference proteome</keyword>
<protein>
    <submittedName>
        <fullName evidence="1">Uncharacterized protein</fullName>
    </submittedName>
</protein>
<dbReference type="EMBL" id="CP115541">
    <property type="protein sequence ID" value="WNH53516.1"/>
    <property type="molecule type" value="Genomic_DNA"/>
</dbReference>
<evidence type="ECO:0000313" key="1">
    <source>
        <dbReference type="EMBL" id="WNH53516.1"/>
    </source>
</evidence>
<gene>
    <name evidence="1" type="ORF">PDM29_04330</name>
</gene>
<evidence type="ECO:0000313" key="2">
    <source>
        <dbReference type="Proteomes" id="UP001302072"/>
    </source>
</evidence>
<dbReference type="Proteomes" id="UP001302072">
    <property type="component" value="Chromosome"/>
</dbReference>
<accession>A0ABY9YRG4</accession>
<proteinExistence type="predicted"/>
<name>A0ABY9YRG4_9GAMM</name>